<dbReference type="Pfam" id="PF11332">
    <property type="entry name" value="DUF3134"/>
    <property type="match status" value="1"/>
</dbReference>
<organism evidence="1 2">
    <name type="scientific">Microcystis aeruginosa NIES-2521</name>
    <dbReference type="NCBI Taxonomy" id="2303983"/>
    <lineage>
        <taxon>Bacteria</taxon>
        <taxon>Bacillati</taxon>
        <taxon>Cyanobacteriota</taxon>
        <taxon>Cyanophyceae</taxon>
        <taxon>Oscillatoriophycideae</taxon>
        <taxon>Chroococcales</taxon>
        <taxon>Microcystaceae</taxon>
        <taxon>Microcystis</taxon>
    </lineage>
</organism>
<sequence length="151" mass="17545">MAGGHPDTQNGRVERVRLKQLSVFRYLRQPHSATTLKKWRGEESPSVLRRRGCQQSLKRHGKLEMIAVNRRVIMLNPSIRQEPRYEPAAVIPLKKDASIVEWLEKNNRMIPRDKIAEPDLTLEEDVELSELMDVDDIGYDDDEDELVLDED</sequence>
<protein>
    <recommendedName>
        <fullName evidence="3">DUF3134 domain-containing protein</fullName>
    </recommendedName>
</protein>
<comment type="caution">
    <text evidence="1">The sequence shown here is derived from an EMBL/GenBank/DDBJ whole genome shotgun (WGS) entry which is preliminary data.</text>
</comment>
<dbReference type="Proteomes" id="UP000324689">
    <property type="component" value="Unassembled WGS sequence"/>
</dbReference>
<dbReference type="AlphaFoldDB" id="A0A5A5S0E9"/>
<name>A0A5A5S0E9_MICAE</name>
<reference evidence="1 2" key="1">
    <citation type="submission" date="2018-09" db="EMBL/GenBank/DDBJ databases">
        <title>Evolutionary history of phycoerythrin pigmentation in the water bloom-forming cyanobacterium Microcystis aeruginosa.</title>
        <authorList>
            <person name="Tanabe Y."/>
            <person name="Tanabe Y."/>
            <person name="Yamaguchi H."/>
        </authorList>
    </citation>
    <scope>NUCLEOTIDE SEQUENCE [LARGE SCALE GENOMIC DNA]</scope>
    <source>
        <strain evidence="1 2">NIES-2521</strain>
    </source>
</reference>
<proteinExistence type="predicted"/>
<gene>
    <name evidence="1" type="ORF">MiTs_03929</name>
</gene>
<dbReference type="InterPro" id="IPR021481">
    <property type="entry name" value="DUF3134"/>
</dbReference>
<evidence type="ECO:0008006" key="3">
    <source>
        <dbReference type="Google" id="ProtNLM"/>
    </source>
</evidence>
<dbReference type="EMBL" id="BHVQ01000086">
    <property type="protein sequence ID" value="GCA81910.1"/>
    <property type="molecule type" value="Genomic_DNA"/>
</dbReference>
<evidence type="ECO:0000313" key="1">
    <source>
        <dbReference type="EMBL" id="GCA81910.1"/>
    </source>
</evidence>
<evidence type="ECO:0000313" key="2">
    <source>
        <dbReference type="Proteomes" id="UP000324689"/>
    </source>
</evidence>
<accession>A0A5A5S0E9</accession>